<feature type="region of interest" description="Disordered" evidence="1">
    <location>
        <begin position="361"/>
        <end position="383"/>
    </location>
</feature>
<name>A0A6P8IJ72_ACTTE</name>
<feature type="compositionally biased region" description="Basic and acidic residues" evidence="1">
    <location>
        <begin position="104"/>
        <end position="121"/>
    </location>
</feature>
<dbReference type="GO" id="GO:0007095">
    <property type="term" value="P:mitotic G2 DNA damage checkpoint signaling"/>
    <property type="evidence" value="ECO:0007669"/>
    <property type="project" value="TreeGrafter"/>
</dbReference>
<protein>
    <submittedName>
        <fullName evidence="4">Uncharacterized protein LOC116301888</fullName>
    </submittedName>
</protein>
<sequence length="658" mass="74134">MSGKTSSNEYLQVVFLIDENSSNINDRITGKDASNSVCLCVLRILSYINELRDQNNSTLRWGFKFYDSRSLNQRYQRHNFKEFCVSEFEHFEKDVSERFEEEVKGRAQEQNDEEMSTHTDDEFASNTTTTRPTASKSLTCALTDLVHDFQWEINDLNSPLRTTRRSNLLQNNARRANNIVFLFSKCPRNLNSLREFCGFKVQDLNSLKNAMMSDALFREFNEVYKINLNWINTEYSDVMDQDVVYMMEAFLQMFSGTLIPLQSLVCTQSNPSSSLDSSITEHSNSSTQCGLIFPVMSVLNQYMGKLKCAGNDGQSSTSMVKLQNPEDSAVPDNFWVGWLCSPGAKPVFHCTLQLSSMLSSHSSKNTEARDSSSTTNSTSKPTLIIRKQSGTESIVSSHNISTSELDVISTESENNDTQKSCPNVFWIKGAVRRDKICPSWFHLTKVYTCVAMVTEKGNELTWSGLSGWFQRLMLTLAKQNLSLVIELRDPESGIPVTSVLQPLTSVCGVLSIVNSSKLLTLEKLLLWNQRNSSKRTVDSSEWLLDEGWNIPETPDHGTARNLTSSEIHCPLNVQSPAGCSSVAFSSQDLNSWSLGLACLEKGPDVVQPSSEKCSDDGTTQESSLIKKLKELYSKKRSKKPKLEVKKTKLKHLEKRKKE</sequence>
<dbReference type="Proteomes" id="UP000515163">
    <property type="component" value="Unplaced"/>
</dbReference>
<feature type="unsure residue" description="D or N" evidence="4">
    <location>
        <position position="416"/>
    </location>
</feature>
<reference evidence="4" key="1">
    <citation type="submission" date="2025-08" db="UniProtKB">
        <authorList>
            <consortium name="RefSeq"/>
        </authorList>
    </citation>
    <scope>IDENTIFICATION</scope>
    <source>
        <tissue evidence="4">Tentacle</tissue>
    </source>
</reference>
<gene>
    <name evidence="4" type="primary">LOC116301888</name>
</gene>
<evidence type="ECO:0000313" key="3">
    <source>
        <dbReference type="Proteomes" id="UP000515163"/>
    </source>
</evidence>
<dbReference type="PANTHER" id="PTHR21556:SF2">
    <property type="entry name" value="TRESLIN"/>
    <property type="match status" value="1"/>
</dbReference>
<accession>A0A6P8IJ72</accession>
<feature type="compositionally biased region" description="Basic residues" evidence="1">
    <location>
        <begin position="647"/>
        <end position="658"/>
    </location>
</feature>
<organism evidence="3 4">
    <name type="scientific">Actinia tenebrosa</name>
    <name type="common">Australian red waratah sea anemone</name>
    <dbReference type="NCBI Taxonomy" id="6105"/>
    <lineage>
        <taxon>Eukaryota</taxon>
        <taxon>Metazoa</taxon>
        <taxon>Cnidaria</taxon>
        <taxon>Anthozoa</taxon>
        <taxon>Hexacorallia</taxon>
        <taxon>Actiniaria</taxon>
        <taxon>Actiniidae</taxon>
        <taxon>Actinia</taxon>
    </lineage>
</organism>
<proteinExistence type="predicted"/>
<dbReference type="InterPro" id="IPR053919">
    <property type="entry name" value="Treslin_N"/>
</dbReference>
<dbReference type="KEGG" id="aten:116301888"/>
<dbReference type="InParanoid" id="A0A6P8IJ72"/>
<evidence type="ECO:0000259" key="2">
    <source>
        <dbReference type="Pfam" id="PF21854"/>
    </source>
</evidence>
<dbReference type="OrthoDB" id="5812172at2759"/>
<feature type="region of interest" description="Disordered" evidence="1">
    <location>
        <begin position="104"/>
        <end position="132"/>
    </location>
</feature>
<dbReference type="InterPro" id="IPR026153">
    <property type="entry name" value="Treslin"/>
</dbReference>
<evidence type="ECO:0000256" key="1">
    <source>
        <dbReference type="SAM" id="MobiDB-lite"/>
    </source>
</evidence>
<feature type="domain" description="Treslin N-terminal" evidence="2">
    <location>
        <begin position="13"/>
        <end position="197"/>
    </location>
</feature>
<dbReference type="GO" id="GO:0003682">
    <property type="term" value="F:chromatin binding"/>
    <property type="evidence" value="ECO:0007669"/>
    <property type="project" value="TreeGrafter"/>
</dbReference>
<feature type="region of interest" description="Disordered" evidence="1">
    <location>
        <begin position="635"/>
        <end position="658"/>
    </location>
</feature>
<dbReference type="PANTHER" id="PTHR21556">
    <property type="entry name" value="TRESLIN"/>
    <property type="match status" value="1"/>
</dbReference>
<dbReference type="AlphaFoldDB" id="A0A6P8IJ72"/>
<feature type="non-terminal residue" evidence="4">
    <location>
        <position position="658"/>
    </location>
</feature>
<keyword evidence="3" id="KW-1185">Reference proteome</keyword>
<dbReference type="GO" id="GO:0005634">
    <property type="term" value="C:nucleus"/>
    <property type="evidence" value="ECO:0007669"/>
    <property type="project" value="InterPro"/>
</dbReference>
<dbReference type="Pfam" id="PF21854">
    <property type="entry name" value="Treslin_N"/>
    <property type="match status" value="1"/>
</dbReference>
<dbReference type="GO" id="GO:0030174">
    <property type="term" value="P:regulation of DNA-templated DNA replication initiation"/>
    <property type="evidence" value="ECO:0007669"/>
    <property type="project" value="TreeGrafter"/>
</dbReference>
<dbReference type="RefSeq" id="XP_031566916.1">
    <property type="nucleotide sequence ID" value="XM_031711056.1"/>
</dbReference>
<evidence type="ECO:0000313" key="4">
    <source>
        <dbReference type="RefSeq" id="XP_031566916.1"/>
    </source>
</evidence>
<dbReference type="GO" id="GO:0010212">
    <property type="term" value="P:response to ionizing radiation"/>
    <property type="evidence" value="ECO:0007669"/>
    <property type="project" value="InterPro"/>
</dbReference>
<dbReference type="GO" id="GO:0033314">
    <property type="term" value="P:mitotic DNA replication checkpoint signaling"/>
    <property type="evidence" value="ECO:0007669"/>
    <property type="project" value="InterPro"/>
</dbReference>
<dbReference type="GO" id="GO:0006260">
    <property type="term" value="P:DNA replication"/>
    <property type="evidence" value="ECO:0007669"/>
    <property type="project" value="InterPro"/>
</dbReference>